<comment type="caution">
    <text evidence="1">The sequence shown here is derived from an EMBL/GenBank/DDBJ whole genome shotgun (WGS) entry which is preliminary data.</text>
</comment>
<reference evidence="1" key="1">
    <citation type="submission" date="2024-05" db="EMBL/GenBank/DDBJ databases">
        <title>Metabacillus sp. nov., isolated from the rhizosphere soil of tomato plants.</title>
        <authorList>
            <person name="Ma R."/>
        </authorList>
    </citation>
    <scope>NUCLEOTIDE SEQUENCE</scope>
    <source>
        <strain evidence="1">DBTR6</strain>
    </source>
</reference>
<organism evidence="1 2">
    <name type="scientific">Metabacillus rhizolycopersici</name>
    <dbReference type="NCBI Taxonomy" id="2875709"/>
    <lineage>
        <taxon>Bacteria</taxon>
        <taxon>Bacillati</taxon>
        <taxon>Bacillota</taxon>
        <taxon>Bacilli</taxon>
        <taxon>Bacillales</taxon>
        <taxon>Bacillaceae</taxon>
        <taxon>Metabacillus</taxon>
    </lineage>
</organism>
<sequence>MNYKLMKLKEVVEKNTYIIKEDTMAILPWYTNDAELRSHVLERFQIKNVAQKPLTIVKGSCHYYASDLSGRLKAASTILKGKRMLPVLISESNRICMVPLGSPSKPECIWLSFRHVVDIIPNGTQSIVIFSNNQRLELDITRDLLEAKLDKAARLLHTYQIRQENVTDHNKMQILAEEASLYSIAKDGYEDQLN</sequence>
<keyword evidence="2" id="KW-1185">Reference proteome</keyword>
<protein>
    <submittedName>
        <fullName evidence="1">Competence protein ComK</fullName>
    </submittedName>
</protein>
<evidence type="ECO:0000313" key="1">
    <source>
        <dbReference type="EMBL" id="MBZ5753677.1"/>
    </source>
</evidence>
<dbReference type="RefSeq" id="WP_224142085.1">
    <property type="nucleotide sequence ID" value="NZ_JAIQUM010000137.1"/>
</dbReference>
<dbReference type="InterPro" id="IPR010461">
    <property type="entry name" value="ComK"/>
</dbReference>
<dbReference type="EMBL" id="JAIQUM010000137">
    <property type="protein sequence ID" value="MBZ5753677.1"/>
    <property type="molecule type" value="Genomic_DNA"/>
</dbReference>
<proteinExistence type="predicted"/>
<evidence type="ECO:0000313" key="2">
    <source>
        <dbReference type="Proteomes" id="UP001165287"/>
    </source>
</evidence>
<name>A0ABS7V0F6_9BACI</name>
<gene>
    <name evidence="1" type="ORF">K9V48_26545</name>
</gene>
<dbReference type="Pfam" id="PF06338">
    <property type="entry name" value="ComK"/>
    <property type="match status" value="1"/>
</dbReference>
<dbReference type="Proteomes" id="UP001165287">
    <property type="component" value="Unassembled WGS sequence"/>
</dbReference>
<accession>A0ABS7V0F6</accession>